<protein>
    <submittedName>
        <fullName evidence="1">Uncharacterized protein</fullName>
    </submittedName>
</protein>
<evidence type="ECO:0000313" key="1">
    <source>
        <dbReference type="EMBL" id="MBP2191435.1"/>
    </source>
</evidence>
<proteinExistence type="predicted"/>
<gene>
    <name evidence="1" type="ORF">BJ987_004336</name>
</gene>
<evidence type="ECO:0000313" key="2">
    <source>
        <dbReference type="Proteomes" id="UP001519325"/>
    </source>
</evidence>
<dbReference type="EMBL" id="JAGGMR010000001">
    <property type="protein sequence ID" value="MBP2191435.1"/>
    <property type="molecule type" value="Genomic_DNA"/>
</dbReference>
<keyword evidence="2" id="KW-1185">Reference proteome</keyword>
<dbReference type="RefSeq" id="WP_209893062.1">
    <property type="nucleotide sequence ID" value="NZ_JAGGMR010000001.1"/>
</dbReference>
<name>A0ABS4QJY1_9NOCA</name>
<sequence length="252" mass="27922">MDIEMVEIVDGAGVIDVRGDSGVYGIDSQNLLYLGGVAAAIDMADLRGSISRLFVRAPDRVPRPEQLQALRVLTVSGHSSGALAETLRPLLALMANGRYELRPPIPVTNRISEGFQAWSGSGPDRWGVSCPGPDEPDWTYPEEEWLTPTEAWPPADTATVDRYREVIRQGERPVVITLRAGAENYWSGFVLDGHHKLAAYRAEEVAPVVLRIARADPPPITAAQIRWHFPRAAEHWRLQWVMAALDRREGES</sequence>
<organism evidence="1 2">
    <name type="scientific">Nocardia goodfellowii</name>
    <dbReference type="NCBI Taxonomy" id="882446"/>
    <lineage>
        <taxon>Bacteria</taxon>
        <taxon>Bacillati</taxon>
        <taxon>Actinomycetota</taxon>
        <taxon>Actinomycetes</taxon>
        <taxon>Mycobacteriales</taxon>
        <taxon>Nocardiaceae</taxon>
        <taxon>Nocardia</taxon>
    </lineage>
</organism>
<accession>A0ABS4QJY1</accession>
<reference evidence="1 2" key="1">
    <citation type="submission" date="2021-03" db="EMBL/GenBank/DDBJ databases">
        <title>Sequencing the genomes of 1000 actinobacteria strains.</title>
        <authorList>
            <person name="Klenk H.-P."/>
        </authorList>
    </citation>
    <scope>NUCLEOTIDE SEQUENCE [LARGE SCALE GENOMIC DNA]</scope>
    <source>
        <strain evidence="1 2">DSM 45516</strain>
    </source>
</reference>
<comment type="caution">
    <text evidence="1">The sequence shown here is derived from an EMBL/GenBank/DDBJ whole genome shotgun (WGS) entry which is preliminary data.</text>
</comment>
<dbReference type="Proteomes" id="UP001519325">
    <property type="component" value="Unassembled WGS sequence"/>
</dbReference>